<dbReference type="Proteomes" id="UP000186551">
    <property type="component" value="Unassembled WGS sequence"/>
</dbReference>
<dbReference type="PANTHER" id="PTHR31435:SF9">
    <property type="entry name" value="PROTEIN NATD1"/>
    <property type="match status" value="1"/>
</dbReference>
<proteinExistence type="predicted"/>
<dbReference type="CDD" id="cd04301">
    <property type="entry name" value="NAT_SF"/>
    <property type="match status" value="1"/>
</dbReference>
<dbReference type="SUPFAM" id="SSF55729">
    <property type="entry name" value="Acyl-CoA N-acyltransferases (Nat)"/>
    <property type="match status" value="1"/>
</dbReference>
<reference evidence="2 3" key="1">
    <citation type="submission" date="2016-03" db="EMBL/GenBank/DDBJ databases">
        <title>Genome sequence of Pontibacter sp. nov., of the family cytophagaceae, isolated from marine sediment of the Yellow Sea, China.</title>
        <authorList>
            <person name="Zhang G."/>
            <person name="Zhang R."/>
        </authorList>
    </citation>
    <scope>NUCLEOTIDE SEQUENCE [LARGE SCALE GENOMIC DNA]</scope>
    <source>
        <strain evidence="2 3">S10-8</strain>
    </source>
</reference>
<dbReference type="RefSeq" id="WP_073852777.1">
    <property type="nucleotide sequence ID" value="NZ_LVWA01000007.1"/>
</dbReference>
<dbReference type="STRING" id="1797110.A3841_00420"/>
<organism evidence="2 3">
    <name type="scientific">Pontibacter flavimaris</name>
    <dbReference type="NCBI Taxonomy" id="1797110"/>
    <lineage>
        <taxon>Bacteria</taxon>
        <taxon>Pseudomonadati</taxon>
        <taxon>Bacteroidota</taxon>
        <taxon>Cytophagia</taxon>
        <taxon>Cytophagales</taxon>
        <taxon>Hymenobacteraceae</taxon>
        <taxon>Pontibacter</taxon>
    </lineage>
</organism>
<dbReference type="PANTHER" id="PTHR31435">
    <property type="entry name" value="PROTEIN NATD1"/>
    <property type="match status" value="1"/>
</dbReference>
<dbReference type="Pfam" id="PF14542">
    <property type="entry name" value="Acetyltransf_CG"/>
    <property type="match status" value="1"/>
</dbReference>
<sequence length="93" mass="10603">MKHEIIHEEKYQQFTAKLEQDEEAELAYAKPEDGVLDLTHTYVPEAYRGTGLAQELINTALAYARQHNLKVIATCPAVKKHIARHPEHQDLLA</sequence>
<protein>
    <recommendedName>
        <fullName evidence="1">N-acetyltransferase domain-containing protein</fullName>
    </recommendedName>
</protein>
<gene>
    <name evidence="2" type="ORF">A3841_00420</name>
</gene>
<evidence type="ECO:0000313" key="3">
    <source>
        <dbReference type="Proteomes" id="UP000186551"/>
    </source>
</evidence>
<evidence type="ECO:0000313" key="2">
    <source>
        <dbReference type="EMBL" id="OKL39727.1"/>
    </source>
</evidence>
<dbReference type="InterPro" id="IPR031165">
    <property type="entry name" value="GNAT_YJDJ"/>
</dbReference>
<dbReference type="InterPro" id="IPR016181">
    <property type="entry name" value="Acyl_CoA_acyltransferase"/>
</dbReference>
<dbReference type="PROSITE" id="PS51729">
    <property type="entry name" value="GNAT_YJDJ"/>
    <property type="match status" value="1"/>
</dbReference>
<comment type="caution">
    <text evidence="2">The sequence shown here is derived from an EMBL/GenBank/DDBJ whole genome shotgun (WGS) entry which is preliminary data.</text>
</comment>
<dbReference type="AlphaFoldDB" id="A0A1Q5PC09"/>
<dbReference type="Gene3D" id="3.40.630.30">
    <property type="match status" value="1"/>
</dbReference>
<evidence type="ECO:0000259" key="1">
    <source>
        <dbReference type="PROSITE" id="PS51729"/>
    </source>
</evidence>
<dbReference type="EMBL" id="LVWA01000007">
    <property type="protein sequence ID" value="OKL39727.1"/>
    <property type="molecule type" value="Genomic_DNA"/>
</dbReference>
<accession>A0A1Q5PC09</accession>
<keyword evidence="3" id="KW-1185">Reference proteome</keyword>
<feature type="domain" description="N-acetyltransferase" evidence="1">
    <location>
        <begin position="6"/>
        <end position="93"/>
    </location>
</feature>
<dbReference type="OrthoDB" id="9793389at2"/>
<dbReference type="InterPro" id="IPR045057">
    <property type="entry name" value="Gcn5-rel_NAT"/>
</dbReference>
<name>A0A1Q5PC09_9BACT</name>